<proteinExistence type="predicted"/>
<dbReference type="STRING" id="1276220.STAIW_v1c10590"/>
<keyword evidence="1" id="KW-1133">Transmembrane helix</keyword>
<keyword evidence="3" id="KW-1185">Reference proteome</keyword>
<protein>
    <recommendedName>
        <fullName evidence="4">Transmembrane protein</fullName>
    </recommendedName>
</protein>
<dbReference type="KEGG" id="stai:STAIW_v1c10590"/>
<name>S5M0W0_9MOLU</name>
<sequence length="446" mass="52254">MDKKIFVENKSIKIWDKFFKTLVIFLILITPTISFIIVYYMNPAINFYFNYFILIEKNFGPSVIVTKMSMLFFMWAAFAIFILTLIFIFLIPFIFGKKIKLTIKVAFTILITLLLILSIIFSSISEYNYSRFHVFYIFLAKQNINKPFVEELFFLQKKFSEIYYSENGINIIQYRWTSDTFTWWICIFKIMVIIIYFAILLNSLEIKKQEKIEATSIRKNLDQSKLSYFLNKLVINNSKNISAWLISATFLVFLPQLIFISIMSIFNSEINSLLNWSTIAPDLIKSQDVNLSSLTNSNVSNFIIKSLPIIISGFLMGTICIFFLVYTKGWNTNNLFFKLQFLIMFIEIILIISITTYSSNQIQHIVEIWNDNKIGIELNKYFAENNEIFLTLKEMLGTTFINSNNIVKNPWLSGLQYASQSIISISFILTVYIILGFKLLKINKKF</sequence>
<keyword evidence="1" id="KW-0812">Transmembrane</keyword>
<feature type="transmembrane region" description="Helical" evidence="1">
    <location>
        <begin position="181"/>
        <end position="201"/>
    </location>
</feature>
<feature type="transmembrane region" description="Helical" evidence="1">
    <location>
        <begin position="339"/>
        <end position="357"/>
    </location>
</feature>
<dbReference type="AlphaFoldDB" id="S5M0W0"/>
<dbReference type="RefSeq" id="WP_020834781.1">
    <property type="nucleotide sequence ID" value="NC_021846.1"/>
</dbReference>
<evidence type="ECO:0008006" key="4">
    <source>
        <dbReference type="Google" id="ProtNLM"/>
    </source>
</evidence>
<feature type="transmembrane region" description="Helical" evidence="1">
    <location>
        <begin position="417"/>
        <end position="440"/>
    </location>
</feature>
<accession>S5M0W0</accession>
<feature type="transmembrane region" description="Helical" evidence="1">
    <location>
        <begin position="105"/>
        <end position="124"/>
    </location>
</feature>
<evidence type="ECO:0000256" key="1">
    <source>
        <dbReference type="SAM" id="Phobius"/>
    </source>
</evidence>
<dbReference type="HOGENOM" id="CLU_634466_0_0_14"/>
<dbReference type="EMBL" id="CP005074">
    <property type="protein sequence ID" value="AGR41642.1"/>
    <property type="molecule type" value="Genomic_DNA"/>
</dbReference>
<evidence type="ECO:0000313" key="3">
    <source>
        <dbReference type="Proteomes" id="UP000014984"/>
    </source>
</evidence>
<feature type="transmembrane region" description="Helical" evidence="1">
    <location>
        <begin position="241"/>
        <end position="266"/>
    </location>
</feature>
<dbReference type="Proteomes" id="UP000014984">
    <property type="component" value="Chromosome"/>
</dbReference>
<keyword evidence="1" id="KW-0472">Membrane</keyword>
<dbReference type="OrthoDB" id="388461at2"/>
<feature type="transmembrane region" description="Helical" evidence="1">
    <location>
        <begin position="21"/>
        <end position="41"/>
    </location>
</feature>
<organism evidence="2 3">
    <name type="scientific">Spiroplasma taiwanense CT-1</name>
    <dbReference type="NCBI Taxonomy" id="1276220"/>
    <lineage>
        <taxon>Bacteria</taxon>
        <taxon>Bacillati</taxon>
        <taxon>Mycoplasmatota</taxon>
        <taxon>Mollicutes</taxon>
        <taxon>Entomoplasmatales</taxon>
        <taxon>Spiroplasmataceae</taxon>
        <taxon>Spiroplasma</taxon>
    </lineage>
</organism>
<dbReference type="PATRIC" id="fig|1276220.3.peg.1076"/>
<feature type="transmembrane region" description="Helical" evidence="1">
    <location>
        <begin position="72"/>
        <end position="93"/>
    </location>
</feature>
<feature type="transmembrane region" description="Helical" evidence="1">
    <location>
        <begin position="302"/>
        <end position="327"/>
    </location>
</feature>
<reference evidence="2 3" key="1">
    <citation type="journal article" date="2013" name="Genome Biol. Evol.">
        <title>Comparison of metabolic capacities and inference of gene content evolution in mosquito-associated Spiroplasma diminutum and S. taiwanense.</title>
        <authorList>
            <person name="Lo W.S."/>
            <person name="Ku C."/>
            <person name="Chen L.L."/>
            <person name="Chang T.H."/>
            <person name="Kuo C.H."/>
        </authorList>
    </citation>
    <scope>NUCLEOTIDE SEQUENCE [LARGE SCALE GENOMIC DNA]</scope>
    <source>
        <strain evidence="2">CT-1</strain>
    </source>
</reference>
<evidence type="ECO:0000313" key="2">
    <source>
        <dbReference type="EMBL" id="AGR41642.1"/>
    </source>
</evidence>
<gene>
    <name evidence="2" type="ORF">STAIW_v1c10590</name>
</gene>